<dbReference type="EMBL" id="WOCD01000005">
    <property type="protein sequence ID" value="MUH73535.1"/>
    <property type="molecule type" value="Genomic_DNA"/>
</dbReference>
<feature type="transmembrane region" description="Helical" evidence="6">
    <location>
        <begin position="41"/>
        <end position="62"/>
    </location>
</feature>
<protein>
    <recommendedName>
        <fullName evidence="9">F0F1 ATP synthase assembly protein I</fullName>
    </recommendedName>
</protein>
<sequence>MVQHVTTKHRNNAFKFLAFQACFAVVIAFFIGIFWEVQTGQSFFIGAMLDVLPSFVFTIYAFRFSGAQRLQHIAASMYRGETVKIMITGALFICVIKLLPVVFPALLIGFLTMKISQFLQSVFI</sequence>
<evidence type="ECO:0000256" key="3">
    <source>
        <dbReference type="ARBA" id="ARBA00022692"/>
    </source>
</evidence>
<dbReference type="AlphaFoldDB" id="A0A6N8FA95"/>
<proteinExistence type="predicted"/>
<keyword evidence="3 6" id="KW-0812">Transmembrane</keyword>
<keyword evidence="5 6" id="KW-0472">Membrane</keyword>
<keyword evidence="2" id="KW-1003">Cell membrane</keyword>
<evidence type="ECO:0000256" key="2">
    <source>
        <dbReference type="ARBA" id="ARBA00022475"/>
    </source>
</evidence>
<organism evidence="7 8">
    <name type="scientific">Psychrosphaera haliotis</name>
    <dbReference type="NCBI Taxonomy" id="555083"/>
    <lineage>
        <taxon>Bacteria</taxon>
        <taxon>Pseudomonadati</taxon>
        <taxon>Pseudomonadota</taxon>
        <taxon>Gammaproteobacteria</taxon>
        <taxon>Alteromonadales</taxon>
        <taxon>Pseudoalteromonadaceae</taxon>
        <taxon>Psychrosphaera</taxon>
    </lineage>
</organism>
<dbReference type="Proteomes" id="UP000439994">
    <property type="component" value="Unassembled WGS sequence"/>
</dbReference>
<dbReference type="GO" id="GO:0005886">
    <property type="term" value="C:plasma membrane"/>
    <property type="evidence" value="ECO:0007669"/>
    <property type="project" value="UniProtKB-SubCell"/>
</dbReference>
<accession>A0A6N8FA95</accession>
<feature type="transmembrane region" description="Helical" evidence="6">
    <location>
        <begin position="83"/>
        <end position="111"/>
    </location>
</feature>
<evidence type="ECO:0000256" key="6">
    <source>
        <dbReference type="SAM" id="Phobius"/>
    </source>
</evidence>
<dbReference type="OrthoDB" id="5702716at2"/>
<evidence type="ECO:0000256" key="1">
    <source>
        <dbReference type="ARBA" id="ARBA00004651"/>
    </source>
</evidence>
<reference evidence="7 8" key="1">
    <citation type="submission" date="2019-11" db="EMBL/GenBank/DDBJ databases">
        <title>P. haliotis isolates from Z. marina roots.</title>
        <authorList>
            <person name="Cohen M."/>
            <person name="Jospin G."/>
            <person name="Eisen J.A."/>
            <person name="Coil D.A."/>
        </authorList>
    </citation>
    <scope>NUCLEOTIDE SEQUENCE [LARGE SCALE GENOMIC DNA]</scope>
    <source>
        <strain evidence="7 8">UCD-MCMsp1aY</strain>
    </source>
</reference>
<keyword evidence="4 6" id="KW-1133">Transmembrane helix</keyword>
<gene>
    <name evidence="7" type="ORF">GNP35_14195</name>
</gene>
<keyword evidence="8" id="KW-1185">Reference proteome</keyword>
<evidence type="ECO:0000256" key="4">
    <source>
        <dbReference type="ARBA" id="ARBA00022989"/>
    </source>
</evidence>
<name>A0A6N8FA95_9GAMM</name>
<dbReference type="InterPro" id="IPR005598">
    <property type="entry name" value="ATP_synth_I"/>
</dbReference>
<dbReference type="RefSeq" id="WP_155696865.1">
    <property type="nucleotide sequence ID" value="NZ_BAAAFQ010000011.1"/>
</dbReference>
<evidence type="ECO:0000313" key="7">
    <source>
        <dbReference type="EMBL" id="MUH73535.1"/>
    </source>
</evidence>
<comment type="caution">
    <text evidence="7">The sequence shown here is derived from an EMBL/GenBank/DDBJ whole genome shotgun (WGS) entry which is preliminary data.</text>
</comment>
<dbReference type="Pfam" id="PF03899">
    <property type="entry name" value="ATP-synt_I"/>
    <property type="match status" value="1"/>
</dbReference>
<evidence type="ECO:0008006" key="9">
    <source>
        <dbReference type="Google" id="ProtNLM"/>
    </source>
</evidence>
<comment type="subcellular location">
    <subcellularLocation>
        <location evidence="1">Cell membrane</location>
        <topology evidence="1">Multi-pass membrane protein</topology>
    </subcellularLocation>
</comment>
<feature type="transmembrane region" description="Helical" evidence="6">
    <location>
        <begin position="12"/>
        <end position="35"/>
    </location>
</feature>
<evidence type="ECO:0000313" key="8">
    <source>
        <dbReference type="Proteomes" id="UP000439994"/>
    </source>
</evidence>
<evidence type="ECO:0000256" key="5">
    <source>
        <dbReference type="ARBA" id="ARBA00023136"/>
    </source>
</evidence>